<dbReference type="RefSeq" id="WP_166075489.1">
    <property type="nucleotide sequence ID" value="NZ_CP096255.1"/>
</dbReference>
<evidence type="ECO:0000313" key="2">
    <source>
        <dbReference type="Proteomes" id="UP000551709"/>
    </source>
</evidence>
<dbReference type="PANTHER" id="PTHR11803">
    <property type="entry name" value="2-IMINOBUTANOATE/2-IMINOPROPANOATE DEAMINASE RIDA"/>
    <property type="match status" value="1"/>
</dbReference>
<evidence type="ECO:0000313" key="1">
    <source>
        <dbReference type="EMBL" id="UPT86971.1"/>
    </source>
</evidence>
<sequence length="123" mass="13071">MTVHLSPYARNNEVVFTSGQGGFNEQGLIQGDIAEQTVRTLRCIEKLLAESDLTLADVGKTTVWLARAEDFAAFNSAYADVFGNHKPARTTVVSGLVVAGGLVEIEAIAWKHAVADAGTSKHG</sequence>
<dbReference type="InterPro" id="IPR035959">
    <property type="entry name" value="RutC-like_sf"/>
</dbReference>
<dbReference type="PANTHER" id="PTHR11803:SF39">
    <property type="entry name" value="2-IMINOBUTANOATE_2-IMINOPROPANOATE DEAMINASE"/>
    <property type="match status" value="1"/>
</dbReference>
<dbReference type="GO" id="GO:0005829">
    <property type="term" value="C:cytosol"/>
    <property type="evidence" value="ECO:0007669"/>
    <property type="project" value="TreeGrafter"/>
</dbReference>
<dbReference type="SUPFAM" id="SSF55298">
    <property type="entry name" value="YjgF-like"/>
    <property type="match status" value="1"/>
</dbReference>
<reference evidence="1" key="2">
    <citation type="submission" date="2022-04" db="EMBL/GenBank/DDBJ databases">
        <authorList>
            <person name="Bromfield E.S.P."/>
            <person name="Cloutier S."/>
        </authorList>
    </citation>
    <scope>NUCLEOTIDE SEQUENCE</scope>
    <source>
        <strain evidence="1">1S5</strain>
    </source>
</reference>
<dbReference type="Gene3D" id="3.30.1330.40">
    <property type="entry name" value="RutC-like"/>
    <property type="match status" value="1"/>
</dbReference>
<dbReference type="Pfam" id="PF01042">
    <property type="entry name" value="Ribonuc_L-PSP"/>
    <property type="match status" value="1"/>
</dbReference>
<name>A0A8T5V5L5_9BRAD</name>
<proteinExistence type="predicted"/>
<protein>
    <submittedName>
        <fullName evidence="1">RidA family protein</fullName>
    </submittedName>
</protein>
<dbReference type="InterPro" id="IPR006175">
    <property type="entry name" value="YjgF/YER057c/UK114"/>
</dbReference>
<dbReference type="CDD" id="cd00448">
    <property type="entry name" value="YjgF_YER057c_UK114_family"/>
    <property type="match status" value="1"/>
</dbReference>
<dbReference type="EMBL" id="CP096255">
    <property type="protein sequence ID" value="UPT86971.1"/>
    <property type="molecule type" value="Genomic_DNA"/>
</dbReference>
<dbReference type="GO" id="GO:0019239">
    <property type="term" value="F:deaminase activity"/>
    <property type="evidence" value="ECO:0007669"/>
    <property type="project" value="TreeGrafter"/>
</dbReference>
<dbReference type="AlphaFoldDB" id="A0A8T5V5L5"/>
<reference evidence="1" key="1">
    <citation type="journal article" date="2017" name="Syst. Appl. Microbiol.">
        <title>Soybeans inoculated with root zone soils of Canadian native legumes harbour diverse and novel Bradyrhizobium spp. that possess agricultural potential.</title>
        <authorList>
            <person name="Bromfield E.S.P."/>
            <person name="Cloutier S."/>
            <person name="Tambong J.T."/>
            <person name="Tran Thi T.V."/>
        </authorList>
    </citation>
    <scope>NUCLEOTIDE SEQUENCE</scope>
    <source>
        <strain evidence="1">1S5</strain>
    </source>
</reference>
<organism evidence="1 2">
    <name type="scientific">Bradyrhizobium barranii subsp. apii</name>
    <dbReference type="NCBI Taxonomy" id="2819348"/>
    <lineage>
        <taxon>Bacteria</taxon>
        <taxon>Pseudomonadati</taxon>
        <taxon>Pseudomonadota</taxon>
        <taxon>Alphaproteobacteria</taxon>
        <taxon>Hyphomicrobiales</taxon>
        <taxon>Nitrobacteraceae</taxon>
        <taxon>Bradyrhizobium</taxon>
        <taxon>Bradyrhizobium barranii</taxon>
    </lineage>
</organism>
<gene>
    <name evidence="1" type="ORF">HAP41_0000043295</name>
</gene>
<dbReference type="Proteomes" id="UP000551709">
    <property type="component" value="Chromosome"/>
</dbReference>
<accession>A0A8T5V5L5</accession>